<evidence type="ECO:0000313" key="2">
    <source>
        <dbReference type="Proteomes" id="UP001595798"/>
    </source>
</evidence>
<gene>
    <name evidence="1" type="ORF">ACFOZ5_18310</name>
</gene>
<dbReference type="EMBL" id="JBHSDI010000062">
    <property type="protein sequence ID" value="MFC4260978.1"/>
    <property type="molecule type" value="Genomic_DNA"/>
</dbReference>
<proteinExistence type="predicted"/>
<organism evidence="1 2">
    <name type="scientific">Marinobacter lacisalsi</name>
    <dbReference type="NCBI Taxonomy" id="475979"/>
    <lineage>
        <taxon>Bacteria</taxon>
        <taxon>Pseudomonadati</taxon>
        <taxon>Pseudomonadota</taxon>
        <taxon>Gammaproteobacteria</taxon>
        <taxon>Pseudomonadales</taxon>
        <taxon>Marinobacteraceae</taxon>
        <taxon>Marinobacter</taxon>
    </lineage>
</organism>
<keyword evidence="2" id="KW-1185">Reference proteome</keyword>
<evidence type="ECO:0000313" key="1">
    <source>
        <dbReference type="EMBL" id="MFC4260978.1"/>
    </source>
</evidence>
<comment type="caution">
    <text evidence="1">The sequence shown here is derived from an EMBL/GenBank/DDBJ whole genome shotgun (WGS) entry which is preliminary data.</text>
</comment>
<dbReference type="Pfam" id="PF13665">
    <property type="entry name" value="Tox-PAAR-like"/>
    <property type="match status" value="1"/>
</dbReference>
<dbReference type="RefSeq" id="WP_379890053.1">
    <property type="nucleotide sequence ID" value="NZ_JBHSDI010000062.1"/>
</dbReference>
<name>A0ABV8QMP5_9GAMM</name>
<dbReference type="Proteomes" id="UP001595798">
    <property type="component" value="Unassembled WGS sequence"/>
</dbReference>
<protein>
    <submittedName>
        <fullName evidence="1">PAAR-like domain-containing protein</fullName>
    </submittedName>
</protein>
<reference evidence="2" key="1">
    <citation type="journal article" date="2019" name="Int. J. Syst. Evol. Microbiol.">
        <title>The Global Catalogue of Microorganisms (GCM) 10K type strain sequencing project: providing services to taxonomists for standard genome sequencing and annotation.</title>
        <authorList>
            <consortium name="The Broad Institute Genomics Platform"/>
            <consortium name="The Broad Institute Genome Sequencing Center for Infectious Disease"/>
            <person name="Wu L."/>
            <person name="Ma J."/>
        </authorList>
    </citation>
    <scope>NUCLEOTIDE SEQUENCE [LARGE SCALE GENOMIC DNA]</scope>
    <source>
        <strain evidence="2">CECT 7297</strain>
    </source>
</reference>
<accession>A0ABV8QMP5</accession>
<sequence>MGKPIAPADQIAFAFPDVCNTPAPPASPVPVPYPNIAQLADAGGITNEPNQELLVGGKHVLLKDSLVDKSTGNEAGSVGGVSNGSTIGQCTVTTASQSVKYGPEGLGIARFLDQTEQNDGNAVGMVLSANPTVLVGD</sequence>